<feature type="transmembrane region" description="Helical" evidence="1">
    <location>
        <begin position="246"/>
        <end position="264"/>
    </location>
</feature>
<organism evidence="3 4">
    <name type="scientific">Ganoderma sinense ZZ0214-1</name>
    <dbReference type="NCBI Taxonomy" id="1077348"/>
    <lineage>
        <taxon>Eukaryota</taxon>
        <taxon>Fungi</taxon>
        <taxon>Dikarya</taxon>
        <taxon>Basidiomycota</taxon>
        <taxon>Agaricomycotina</taxon>
        <taxon>Agaricomycetes</taxon>
        <taxon>Polyporales</taxon>
        <taxon>Polyporaceae</taxon>
        <taxon>Ganoderma</taxon>
    </lineage>
</organism>
<feature type="transmembrane region" description="Helical" evidence="1">
    <location>
        <begin position="58"/>
        <end position="82"/>
    </location>
</feature>
<dbReference type="OrthoDB" id="2535105at2759"/>
<dbReference type="InterPro" id="IPR045339">
    <property type="entry name" value="DUF6534"/>
</dbReference>
<feature type="transmembrane region" description="Helical" evidence="1">
    <location>
        <begin position="129"/>
        <end position="150"/>
    </location>
</feature>
<comment type="caution">
    <text evidence="3">The sequence shown here is derived from an EMBL/GenBank/DDBJ whole genome shotgun (WGS) entry which is preliminary data.</text>
</comment>
<evidence type="ECO:0000256" key="1">
    <source>
        <dbReference type="SAM" id="Phobius"/>
    </source>
</evidence>
<protein>
    <recommendedName>
        <fullName evidence="2">DUF6534 domain-containing protein</fullName>
    </recommendedName>
</protein>
<evidence type="ECO:0000259" key="2">
    <source>
        <dbReference type="Pfam" id="PF20152"/>
    </source>
</evidence>
<evidence type="ECO:0000313" key="4">
    <source>
        <dbReference type="Proteomes" id="UP000230002"/>
    </source>
</evidence>
<feature type="transmembrane region" description="Helical" evidence="1">
    <location>
        <begin position="20"/>
        <end position="38"/>
    </location>
</feature>
<dbReference type="Proteomes" id="UP000230002">
    <property type="component" value="Unassembled WGS sequence"/>
</dbReference>
<feature type="transmembrane region" description="Helical" evidence="1">
    <location>
        <begin position="170"/>
        <end position="193"/>
    </location>
</feature>
<feature type="transmembrane region" description="Helical" evidence="1">
    <location>
        <begin position="214"/>
        <end position="240"/>
    </location>
</feature>
<evidence type="ECO:0000313" key="3">
    <source>
        <dbReference type="EMBL" id="PIL23076.1"/>
    </source>
</evidence>
<reference evidence="3 4" key="1">
    <citation type="journal article" date="2015" name="Sci. Rep.">
        <title>Chromosome-level genome map provides insights into diverse defense mechanisms in the medicinal fungus Ganoderma sinense.</title>
        <authorList>
            <person name="Zhu Y."/>
            <person name="Xu J."/>
            <person name="Sun C."/>
            <person name="Zhou S."/>
            <person name="Xu H."/>
            <person name="Nelson D.R."/>
            <person name="Qian J."/>
            <person name="Song J."/>
            <person name="Luo H."/>
            <person name="Xiang L."/>
            <person name="Li Y."/>
            <person name="Xu Z."/>
            <person name="Ji A."/>
            <person name="Wang L."/>
            <person name="Lu S."/>
            <person name="Hayward A."/>
            <person name="Sun W."/>
            <person name="Li X."/>
            <person name="Schwartz D.C."/>
            <person name="Wang Y."/>
            <person name="Chen S."/>
        </authorList>
    </citation>
    <scope>NUCLEOTIDE SEQUENCE [LARGE SCALE GENOMIC DNA]</scope>
    <source>
        <strain evidence="3 4">ZZ0214-1</strain>
    </source>
</reference>
<dbReference type="EMBL" id="AYKW01000068">
    <property type="protein sequence ID" value="PIL23076.1"/>
    <property type="molecule type" value="Genomic_DNA"/>
</dbReference>
<gene>
    <name evidence="3" type="ORF">GSI_14384</name>
</gene>
<accession>A0A2G8RNI9</accession>
<name>A0A2G8RNI9_9APHY</name>
<keyword evidence="1" id="KW-0472">Membrane</keyword>
<keyword evidence="1" id="KW-1133">Transmembrane helix</keyword>
<keyword evidence="1" id="KW-0812">Transmembrane</keyword>
<dbReference type="STRING" id="1077348.A0A2G8RNI9"/>
<feature type="domain" description="DUF6534" evidence="2">
    <location>
        <begin position="179"/>
        <end position="272"/>
    </location>
</feature>
<proteinExistence type="predicted"/>
<keyword evidence="4" id="KW-1185">Reference proteome</keyword>
<dbReference type="PANTHER" id="PTHR40465:SF1">
    <property type="entry name" value="DUF6534 DOMAIN-CONTAINING PROTEIN"/>
    <property type="match status" value="1"/>
</dbReference>
<dbReference type="Pfam" id="PF20152">
    <property type="entry name" value="DUF6534"/>
    <property type="match status" value="1"/>
</dbReference>
<feature type="transmembrane region" description="Helical" evidence="1">
    <location>
        <begin position="94"/>
        <end position="117"/>
    </location>
</feature>
<dbReference type="PANTHER" id="PTHR40465">
    <property type="entry name" value="CHROMOSOME 1, WHOLE GENOME SHOTGUN SEQUENCE"/>
    <property type="match status" value="1"/>
</dbReference>
<sequence length="350" mass="39244">MDSECSGIKFHFQHRGATIGVGYLGVVFTSVVYGITCIQSFQYYRSPRAKTDVPLIKFLVGGVWMLDTLQEVFAMHTFYFYLIENFDNPKGLLVPIWSIPAGILVNACVSFSVKMFFLMRIWKLSRNSYVTIIGAMVNAARLVMNLYYPIRSFFALNVNLMILEVRLKPYGSSSLALEVACDLLISICMAYYLQRERRNALQRVDLPHRSGDMLSRLIILTVATGTLSTLIAMADLVAYLTSPDTFYVLFFNFLIAKLDANALLTSLNSREYVRDGSDPMSLSSIELSRKSVEPNRSACCLHNGTDPKMVSWTLGSKEGSRTDVDRDRPPSLSTNGEIVCKVVVEEAYAV</sequence>
<dbReference type="AlphaFoldDB" id="A0A2G8RNI9"/>